<comment type="caution">
    <text evidence="7">The sequence shown here is derived from an EMBL/GenBank/DDBJ whole genome shotgun (WGS) entry which is preliminary data.</text>
</comment>
<dbReference type="GO" id="GO:0046872">
    <property type="term" value="F:metal ion binding"/>
    <property type="evidence" value="ECO:0007669"/>
    <property type="project" value="UniProtKB-KW"/>
</dbReference>
<evidence type="ECO:0000256" key="1">
    <source>
        <dbReference type="ARBA" id="ARBA00005495"/>
    </source>
</evidence>
<feature type="compositionally biased region" description="Polar residues" evidence="5">
    <location>
        <begin position="1"/>
        <end position="10"/>
    </location>
</feature>
<dbReference type="EMBL" id="CAJVPA010000033">
    <property type="protein sequence ID" value="CAG8248501.1"/>
    <property type="molecule type" value="Genomic_DNA"/>
</dbReference>
<dbReference type="SUPFAM" id="SSF51316">
    <property type="entry name" value="Mss4-like"/>
    <property type="match status" value="1"/>
</dbReference>
<gene>
    <name evidence="7" type="ORF">PSALAMII_LOCUS708</name>
</gene>
<dbReference type="Gene3D" id="3.90.1590.10">
    <property type="entry name" value="glutathione-dependent formaldehyde- activating enzyme (gfa)"/>
    <property type="match status" value="1"/>
</dbReference>
<dbReference type="GO" id="GO:0016846">
    <property type="term" value="F:carbon-sulfur lyase activity"/>
    <property type="evidence" value="ECO:0007669"/>
    <property type="project" value="InterPro"/>
</dbReference>
<dbReference type="OrthoDB" id="9970124at2759"/>
<reference evidence="7" key="1">
    <citation type="submission" date="2021-07" db="EMBL/GenBank/DDBJ databases">
        <authorList>
            <person name="Branca A.L. A."/>
        </authorList>
    </citation>
    <scope>NUCLEOTIDE SEQUENCE</scope>
</reference>
<dbReference type="InterPro" id="IPR011057">
    <property type="entry name" value="Mss4-like_sf"/>
</dbReference>
<evidence type="ECO:0000256" key="2">
    <source>
        <dbReference type="ARBA" id="ARBA00022723"/>
    </source>
</evidence>
<name>A0A9W4IAY9_9EURO</name>
<dbReference type="Proteomes" id="UP001152646">
    <property type="component" value="Unassembled WGS sequence"/>
</dbReference>
<evidence type="ECO:0000313" key="8">
    <source>
        <dbReference type="Proteomes" id="UP001152646"/>
    </source>
</evidence>
<keyword evidence="3" id="KW-0862">Zinc</keyword>
<feature type="region of interest" description="Disordered" evidence="5">
    <location>
        <begin position="1"/>
        <end position="37"/>
    </location>
</feature>
<dbReference type="PROSITE" id="PS51891">
    <property type="entry name" value="CENP_V_GFA"/>
    <property type="match status" value="1"/>
</dbReference>
<feature type="domain" description="CENP-V/GFA" evidence="6">
    <location>
        <begin position="55"/>
        <end position="171"/>
    </location>
</feature>
<evidence type="ECO:0000256" key="4">
    <source>
        <dbReference type="ARBA" id="ARBA00023239"/>
    </source>
</evidence>
<dbReference type="PANTHER" id="PTHR33337">
    <property type="entry name" value="GFA DOMAIN-CONTAINING PROTEIN"/>
    <property type="match status" value="1"/>
</dbReference>
<sequence>MTQLAMSPTGFQPEEPLPRPAFTNRTPESTLKDEEWKHRSPYTMQTEAELGPIKWRGKCLCGKVTYALKREKPLNAKYCHCRGCQVAHGAPLQWAVIFHKSDMSFINGSSGLVFYSSTHQSQEYGLPTKVYCDNCRTPIMDEGRNVCLIFPQLMELEGSSDEQRQKREPLKPTYVSAMVHCVGFTDSSCSCHIFYETRMTDIPDGLPKWRGMENASDRLDDQGNHIDSLSR</sequence>
<keyword evidence="2" id="KW-0479">Metal-binding</keyword>
<evidence type="ECO:0000259" key="6">
    <source>
        <dbReference type="PROSITE" id="PS51891"/>
    </source>
</evidence>
<dbReference type="Pfam" id="PF04828">
    <property type="entry name" value="GFA"/>
    <property type="match status" value="1"/>
</dbReference>
<keyword evidence="4" id="KW-0456">Lyase</keyword>
<evidence type="ECO:0000313" key="7">
    <source>
        <dbReference type="EMBL" id="CAG8248501.1"/>
    </source>
</evidence>
<proteinExistence type="inferred from homology"/>
<evidence type="ECO:0000256" key="3">
    <source>
        <dbReference type="ARBA" id="ARBA00022833"/>
    </source>
</evidence>
<dbReference type="InterPro" id="IPR006913">
    <property type="entry name" value="CENP-V/GFA"/>
</dbReference>
<organism evidence="7 8">
    <name type="scientific">Penicillium salamii</name>
    <dbReference type="NCBI Taxonomy" id="1612424"/>
    <lineage>
        <taxon>Eukaryota</taxon>
        <taxon>Fungi</taxon>
        <taxon>Dikarya</taxon>
        <taxon>Ascomycota</taxon>
        <taxon>Pezizomycotina</taxon>
        <taxon>Eurotiomycetes</taxon>
        <taxon>Eurotiomycetidae</taxon>
        <taxon>Eurotiales</taxon>
        <taxon>Aspergillaceae</taxon>
        <taxon>Penicillium</taxon>
    </lineage>
</organism>
<protein>
    <recommendedName>
        <fullName evidence="6">CENP-V/GFA domain-containing protein</fullName>
    </recommendedName>
</protein>
<dbReference type="AlphaFoldDB" id="A0A9W4IAY9"/>
<accession>A0A9W4IAY9</accession>
<comment type="similarity">
    <text evidence="1">Belongs to the Gfa family.</text>
</comment>
<evidence type="ECO:0000256" key="5">
    <source>
        <dbReference type="SAM" id="MobiDB-lite"/>
    </source>
</evidence>
<dbReference type="PANTHER" id="PTHR33337:SF40">
    <property type="entry name" value="CENP-V_GFA DOMAIN-CONTAINING PROTEIN-RELATED"/>
    <property type="match status" value="1"/>
</dbReference>